<keyword evidence="6 7" id="KW-0472">Membrane</keyword>
<accession>A0ABV9KV19</accession>
<dbReference type="Proteomes" id="UP001596023">
    <property type="component" value="Unassembled WGS sequence"/>
</dbReference>
<dbReference type="GO" id="GO:0016746">
    <property type="term" value="F:acyltransferase activity"/>
    <property type="evidence" value="ECO:0007669"/>
    <property type="project" value="UniProtKB-KW"/>
</dbReference>
<comment type="caution">
    <text evidence="9">The sequence shown here is derived from an EMBL/GenBank/DDBJ whole genome shotgun (WGS) entry which is preliminary data.</text>
</comment>
<proteinExistence type="inferred from homology"/>
<evidence type="ECO:0000256" key="1">
    <source>
        <dbReference type="ARBA" id="ARBA00004651"/>
    </source>
</evidence>
<evidence type="ECO:0000313" key="9">
    <source>
        <dbReference type="EMBL" id="MFC4673838.1"/>
    </source>
</evidence>
<keyword evidence="5 7" id="KW-1133">Transmembrane helix</keyword>
<gene>
    <name evidence="9" type="ORF">ACFO6W_09055</name>
</gene>
<dbReference type="EMBL" id="JBHSGN010000063">
    <property type="protein sequence ID" value="MFC4673838.1"/>
    <property type="molecule type" value="Genomic_DNA"/>
</dbReference>
<evidence type="ECO:0000256" key="2">
    <source>
        <dbReference type="ARBA" id="ARBA00007400"/>
    </source>
</evidence>
<evidence type="ECO:0000256" key="4">
    <source>
        <dbReference type="ARBA" id="ARBA00022692"/>
    </source>
</evidence>
<comment type="similarity">
    <text evidence="2">Belongs to the acyltransferase 3 family.</text>
</comment>
<reference evidence="10" key="1">
    <citation type="journal article" date="2019" name="Int. J. Syst. Evol. Microbiol.">
        <title>The Global Catalogue of Microorganisms (GCM) 10K type strain sequencing project: providing services to taxonomists for standard genome sequencing and annotation.</title>
        <authorList>
            <consortium name="The Broad Institute Genomics Platform"/>
            <consortium name="The Broad Institute Genome Sequencing Center for Infectious Disease"/>
            <person name="Wu L."/>
            <person name="Ma J."/>
        </authorList>
    </citation>
    <scope>NUCLEOTIDE SEQUENCE [LARGE SCALE GENOMIC DNA]</scope>
    <source>
        <strain evidence="10">CCUG 66188</strain>
    </source>
</reference>
<feature type="transmembrane region" description="Helical" evidence="7">
    <location>
        <begin position="179"/>
        <end position="198"/>
    </location>
</feature>
<dbReference type="Pfam" id="PF01757">
    <property type="entry name" value="Acyl_transf_3"/>
    <property type="match status" value="1"/>
</dbReference>
<feature type="domain" description="Acyltransferase 3" evidence="8">
    <location>
        <begin position="6"/>
        <end position="326"/>
    </location>
</feature>
<keyword evidence="4 7" id="KW-0812">Transmembrane</keyword>
<name>A0ABV9KV19_9BACT</name>
<dbReference type="InterPro" id="IPR002656">
    <property type="entry name" value="Acyl_transf_3_dom"/>
</dbReference>
<feature type="transmembrane region" description="Helical" evidence="7">
    <location>
        <begin position="235"/>
        <end position="255"/>
    </location>
</feature>
<feature type="transmembrane region" description="Helical" evidence="7">
    <location>
        <begin position="306"/>
        <end position="327"/>
    </location>
</feature>
<feature type="transmembrane region" description="Helical" evidence="7">
    <location>
        <begin position="120"/>
        <end position="140"/>
    </location>
</feature>
<dbReference type="RefSeq" id="WP_379995519.1">
    <property type="nucleotide sequence ID" value="NZ_JBHSGN010000063.1"/>
</dbReference>
<dbReference type="PANTHER" id="PTHR40074:SF2">
    <property type="entry name" value="O-ACETYLTRANSFERASE WECH"/>
    <property type="match status" value="1"/>
</dbReference>
<keyword evidence="9" id="KW-0012">Acyltransferase</keyword>
<evidence type="ECO:0000313" key="10">
    <source>
        <dbReference type="Proteomes" id="UP001596023"/>
    </source>
</evidence>
<keyword evidence="10" id="KW-1185">Reference proteome</keyword>
<protein>
    <submittedName>
        <fullName evidence="9">Acyltransferase</fullName>
    </submittedName>
</protein>
<evidence type="ECO:0000256" key="6">
    <source>
        <dbReference type="ARBA" id="ARBA00023136"/>
    </source>
</evidence>
<sequence>MKKREQYLDTLRSVACIFVVLTHSTLPLNTSDTSYTHAFISFICSPSSELFLAVSGALLLPVCRPAKEFLKKRFMRVFPPLLFWSCTIVIYRYFRNFVSLDETCISLICIPFKPVLSVYWFFYVISGLYIFAPIISKWLLNSTRNEMRLFLFLWIITLALASVSILLDNKLVPVNGSYYFILNSFGGFLGFMILGSLLRNHTSGRTVKHNIVIPLVILFSLFIVAVIGYKTRILTAGFFIENLSLPTALMVYAVFMLFKDIRFDNKIIIRIITEIATCSYGIYLIHILVNRNIVRNLLGYIGVTDYHAIITSSLSLILSLGISYGIIKLIKLLPYSKYIVG</sequence>
<evidence type="ECO:0000256" key="7">
    <source>
        <dbReference type="SAM" id="Phobius"/>
    </source>
</evidence>
<dbReference type="PANTHER" id="PTHR40074">
    <property type="entry name" value="O-ACETYLTRANSFERASE WECH"/>
    <property type="match status" value="1"/>
</dbReference>
<feature type="transmembrane region" description="Helical" evidence="7">
    <location>
        <begin position="210"/>
        <end position="229"/>
    </location>
</feature>
<feature type="transmembrane region" description="Helical" evidence="7">
    <location>
        <begin position="74"/>
        <end position="94"/>
    </location>
</feature>
<feature type="transmembrane region" description="Helical" evidence="7">
    <location>
        <begin position="267"/>
        <end position="286"/>
    </location>
</feature>
<comment type="subcellular location">
    <subcellularLocation>
        <location evidence="1">Cell membrane</location>
        <topology evidence="1">Multi-pass membrane protein</topology>
    </subcellularLocation>
</comment>
<evidence type="ECO:0000256" key="5">
    <source>
        <dbReference type="ARBA" id="ARBA00022989"/>
    </source>
</evidence>
<keyword evidence="3" id="KW-1003">Cell membrane</keyword>
<feature type="transmembrane region" description="Helical" evidence="7">
    <location>
        <begin position="149"/>
        <end position="167"/>
    </location>
</feature>
<organism evidence="9 10">
    <name type="scientific">Dysgonomonas termitidis</name>
    <dbReference type="NCBI Taxonomy" id="1516126"/>
    <lineage>
        <taxon>Bacteria</taxon>
        <taxon>Pseudomonadati</taxon>
        <taxon>Bacteroidota</taxon>
        <taxon>Bacteroidia</taxon>
        <taxon>Bacteroidales</taxon>
        <taxon>Dysgonomonadaceae</taxon>
        <taxon>Dysgonomonas</taxon>
    </lineage>
</organism>
<keyword evidence="9" id="KW-0808">Transferase</keyword>
<evidence type="ECO:0000259" key="8">
    <source>
        <dbReference type="Pfam" id="PF01757"/>
    </source>
</evidence>
<evidence type="ECO:0000256" key="3">
    <source>
        <dbReference type="ARBA" id="ARBA00022475"/>
    </source>
</evidence>